<evidence type="ECO:0000259" key="9">
    <source>
        <dbReference type="Pfam" id="PF09223"/>
    </source>
</evidence>
<dbReference type="Pfam" id="PF01297">
    <property type="entry name" value="ZnuA"/>
    <property type="match status" value="1"/>
</dbReference>
<comment type="caution">
    <text evidence="10">The sequence shown here is derived from an EMBL/GenBank/DDBJ whole genome shotgun (WGS) entry which is preliminary data.</text>
</comment>
<dbReference type="PANTHER" id="PTHR42953">
    <property type="entry name" value="HIGH-AFFINITY ZINC UPTAKE SYSTEM PROTEIN ZNUA-RELATED"/>
    <property type="match status" value="1"/>
</dbReference>
<sequence>MKKSLYILFLVTTLALLATACGNENADDKNKDKIKINTTVYPLQSFAEQIGGKHVSVKSIYPPGTDLHDYEPTQKDIINTNKSDLFIYTGDNLDPVSKKIAKTIKDKDKKLSLEEKLDKAQLLTDQHHHEGEDSEHEHEHGHHHHGGYDPHVWLDPKFDQTFAKEIKDELVKKDPQHKAYYEKNYKQLNKDLKQIDNKMKNTVKGKEGSTIFISHESIGYLAERYGFVQKGVQNMNAEDPSQKDLTKIVKEIKSSGVKYILYEDNVSHKVTDTIRKETSAKPLKFYNMESMSKEQMKDKDISFQSLMDKNIEQIEKALNQQVKTSAPDNDEKHEKAISEGYFKDSQIKDRTLADYSGDWKSVYPLLKNGTLDEVMKHKAKEDDSMSEKEYKAYYEKGYKTDVDNLKITDDSITFTKNGKTIEGQYVYDGKEVLNYEKGNRGVRYVFKLKNEDNQELPKYVQFSDHNIAPKKAAHFHIFMGNDREKLLKELDNWPTYYPENQTGKEIKTDMLSH</sequence>
<dbReference type="EMBL" id="QXRZ01000002">
    <property type="protein sequence ID" value="RIL43905.1"/>
    <property type="molecule type" value="Genomic_DNA"/>
</dbReference>
<dbReference type="AlphaFoldDB" id="A0A418HQF9"/>
<dbReference type="InterPro" id="IPR006127">
    <property type="entry name" value="ZnuA-like"/>
</dbReference>
<dbReference type="InterPro" id="IPR006128">
    <property type="entry name" value="Lipoprotein_PsaA-like"/>
</dbReference>
<keyword evidence="3" id="KW-0862">Zinc</keyword>
<dbReference type="GO" id="GO:0007155">
    <property type="term" value="P:cell adhesion"/>
    <property type="evidence" value="ECO:0007669"/>
    <property type="project" value="InterPro"/>
</dbReference>
<keyword evidence="10" id="KW-0449">Lipoprotein</keyword>
<dbReference type="Pfam" id="PF09223">
    <property type="entry name" value="ZinT"/>
    <property type="match status" value="1"/>
</dbReference>
<reference evidence="10 11" key="1">
    <citation type="journal article" date="2016" name="Front. Microbiol.">
        <title>Comprehensive Phylogenetic Analysis of Bovine Non-aureus Staphylococci Species Based on Whole-Genome Sequencing.</title>
        <authorList>
            <person name="Naushad S."/>
            <person name="Barkema H.W."/>
            <person name="Luby C."/>
            <person name="Condas L.A."/>
            <person name="Nobrega D.B."/>
            <person name="Carson D.A."/>
            <person name="De Buck J."/>
        </authorList>
    </citation>
    <scope>NUCLEOTIDE SEQUENCE [LARGE SCALE GENOMIC DNA]</scope>
    <source>
        <strain evidence="10 11">SNUC 1388</strain>
    </source>
</reference>
<keyword evidence="2 8" id="KW-0732">Signal</keyword>
<evidence type="ECO:0000256" key="2">
    <source>
        <dbReference type="ARBA" id="ARBA00022729"/>
    </source>
</evidence>
<dbReference type="Gene3D" id="2.40.128.20">
    <property type="match status" value="1"/>
</dbReference>
<evidence type="ECO:0000313" key="10">
    <source>
        <dbReference type="EMBL" id="RIL43905.1"/>
    </source>
</evidence>
<dbReference type="GO" id="GO:0008270">
    <property type="term" value="F:zinc ion binding"/>
    <property type="evidence" value="ECO:0007669"/>
    <property type="project" value="InterPro"/>
</dbReference>
<feature type="signal peptide" evidence="8">
    <location>
        <begin position="1"/>
        <end position="20"/>
    </location>
</feature>
<evidence type="ECO:0000256" key="7">
    <source>
        <dbReference type="SAM" id="MobiDB-lite"/>
    </source>
</evidence>
<evidence type="ECO:0000256" key="1">
    <source>
        <dbReference type="ARBA" id="ARBA00022448"/>
    </source>
</evidence>
<keyword evidence="4" id="KW-0864">Zinc transport</keyword>
<feature type="region of interest" description="Disordered" evidence="7">
    <location>
        <begin position="126"/>
        <end position="150"/>
    </location>
</feature>
<proteinExistence type="inferred from homology"/>
<name>A0A418HQF9_STAGA</name>
<evidence type="ECO:0000313" key="11">
    <source>
        <dbReference type="Proteomes" id="UP000283576"/>
    </source>
</evidence>
<protein>
    <submittedName>
        <fullName evidence="10">Zinc ABC transporter substrate-binding lipoprotein AdcA</fullName>
    </submittedName>
</protein>
<dbReference type="PRINTS" id="PR00690">
    <property type="entry name" value="ADHESNFAMILY"/>
</dbReference>
<dbReference type="PRINTS" id="PR00691">
    <property type="entry name" value="ADHESINB"/>
</dbReference>
<dbReference type="SUPFAM" id="SSF50814">
    <property type="entry name" value="Lipocalins"/>
    <property type="match status" value="1"/>
</dbReference>
<gene>
    <name evidence="10" type="primary">adcA</name>
    <name evidence="10" type="ORF">BUZ01_04565</name>
</gene>
<keyword evidence="1 6" id="KW-0813">Transport</keyword>
<dbReference type="PANTHER" id="PTHR42953:SF8">
    <property type="entry name" value="ZINT DOMAIN-CONTAINING PROTEIN"/>
    <property type="match status" value="1"/>
</dbReference>
<dbReference type="Proteomes" id="UP000283576">
    <property type="component" value="Unassembled WGS sequence"/>
</dbReference>
<evidence type="ECO:0000256" key="6">
    <source>
        <dbReference type="RuleBase" id="RU003512"/>
    </source>
</evidence>
<dbReference type="InterPro" id="IPR015304">
    <property type="entry name" value="ZinT_dom"/>
</dbReference>
<dbReference type="NCBIfam" id="NF033605">
    <property type="entry name" value="Zn_bnd_ABC_AdcA"/>
    <property type="match status" value="1"/>
</dbReference>
<organism evidence="10 11">
    <name type="scientific">Staphylococcus gallinarum</name>
    <dbReference type="NCBI Taxonomy" id="1293"/>
    <lineage>
        <taxon>Bacteria</taxon>
        <taxon>Bacillati</taxon>
        <taxon>Bacillota</taxon>
        <taxon>Bacilli</taxon>
        <taxon>Bacillales</taxon>
        <taxon>Staphylococcaceae</taxon>
        <taxon>Staphylococcus</taxon>
    </lineage>
</organism>
<dbReference type="InterPro" id="IPR012674">
    <property type="entry name" value="Calycin"/>
</dbReference>
<evidence type="ECO:0000256" key="8">
    <source>
        <dbReference type="SAM" id="SignalP"/>
    </source>
</evidence>
<accession>A0A418HQF9</accession>
<dbReference type="Gene3D" id="3.40.50.1980">
    <property type="entry name" value="Nitrogenase molybdenum iron protein domain"/>
    <property type="match status" value="2"/>
</dbReference>
<keyword evidence="5" id="KW-0406">Ion transport</keyword>
<feature type="domain" description="ZinT" evidence="9">
    <location>
        <begin position="334"/>
        <end position="513"/>
    </location>
</feature>
<dbReference type="RefSeq" id="WP_119624446.1">
    <property type="nucleotide sequence ID" value="NZ_JAIBNU010000003.1"/>
</dbReference>
<evidence type="ECO:0000256" key="5">
    <source>
        <dbReference type="ARBA" id="ARBA00023065"/>
    </source>
</evidence>
<dbReference type="GO" id="GO:0006829">
    <property type="term" value="P:zinc ion transport"/>
    <property type="evidence" value="ECO:0007669"/>
    <property type="project" value="UniProtKB-KW"/>
</dbReference>
<comment type="similarity">
    <text evidence="6">Belongs to the bacterial solute-binding protein 9 family.</text>
</comment>
<dbReference type="PROSITE" id="PS51257">
    <property type="entry name" value="PROKAR_LIPOPROTEIN"/>
    <property type="match status" value="1"/>
</dbReference>
<dbReference type="InterPro" id="IPR006129">
    <property type="entry name" value="AdhesinB"/>
</dbReference>
<feature type="chain" id="PRO_5039047172" evidence="8">
    <location>
        <begin position="21"/>
        <end position="513"/>
    </location>
</feature>
<dbReference type="InterPro" id="IPR050492">
    <property type="entry name" value="Bact_metal-bind_prot9"/>
</dbReference>
<dbReference type="SUPFAM" id="SSF53807">
    <property type="entry name" value="Helical backbone' metal receptor"/>
    <property type="match status" value="1"/>
</dbReference>
<evidence type="ECO:0000256" key="3">
    <source>
        <dbReference type="ARBA" id="ARBA00022833"/>
    </source>
</evidence>
<evidence type="ECO:0000256" key="4">
    <source>
        <dbReference type="ARBA" id="ARBA00022906"/>
    </source>
</evidence>